<dbReference type="InterPro" id="IPR035965">
    <property type="entry name" value="PAS-like_dom_sf"/>
</dbReference>
<dbReference type="Gene3D" id="3.30.565.10">
    <property type="entry name" value="Histidine kinase-like ATPase, C-terminal domain"/>
    <property type="match status" value="1"/>
</dbReference>
<dbReference type="CDD" id="cd17536">
    <property type="entry name" value="REC_YesN-like"/>
    <property type="match status" value="1"/>
</dbReference>
<dbReference type="CDD" id="cd16922">
    <property type="entry name" value="HATPase_EvgS-ArcB-TorS-like"/>
    <property type="match status" value="1"/>
</dbReference>
<dbReference type="Proteomes" id="UP001526426">
    <property type="component" value="Unassembled WGS sequence"/>
</dbReference>
<dbReference type="InterPro" id="IPR001610">
    <property type="entry name" value="PAC"/>
</dbReference>
<evidence type="ECO:0000256" key="5">
    <source>
        <dbReference type="ARBA" id="ARBA00022777"/>
    </source>
</evidence>
<comment type="caution">
    <text evidence="14">The sequence shown here is derived from an EMBL/GenBank/DDBJ whole genome shotgun (WGS) entry which is preliminary data.</text>
</comment>
<evidence type="ECO:0000256" key="6">
    <source>
        <dbReference type="ARBA" id="ARBA00023012"/>
    </source>
</evidence>
<dbReference type="InterPro" id="IPR011006">
    <property type="entry name" value="CheY-like_superfamily"/>
</dbReference>
<proteinExistence type="predicted"/>
<evidence type="ECO:0000313" key="15">
    <source>
        <dbReference type="Proteomes" id="UP001526426"/>
    </source>
</evidence>
<protein>
    <recommendedName>
        <fullName evidence="2">histidine kinase</fullName>
        <ecNumber evidence="2">2.7.13.3</ecNumber>
    </recommendedName>
</protein>
<dbReference type="SMART" id="SM00044">
    <property type="entry name" value="CYCc"/>
    <property type="match status" value="1"/>
</dbReference>
<dbReference type="PROSITE" id="PS50109">
    <property type="entry name" value="HIS_KIN"/>
    <property type="match status" value="1"/>
</dbReference>
<dbReference type="InterPro" id="IPR001789">
    <property type="entry name" value="Sig_transdc_resp-reg_receiver"/>
</dbReference>
<dbReference type="SMART" id="SM00448">
    <property type="entry name" value="REC"/>
    <property type="match status" value="2"/>
</dbReference>
<feature type="domain" description="Guanylate cyclase" evidence="13">
    <location>
        <begin position="715"/>
        <end position="841"/>
    </location>
</feature>
<dbReference type="SUPFAM" id="SSF52172">
    <property type="entry name" value="CheY-like"/>
    <property type="match status" value="2"/>
</dbReference>
<evidence type="ECO:0000259" key="9">
    <source>
        <dbReference type="PROSITE" id="PS50109"/>
    </source>
</evidence>
<comment type="catalytic activity">
    <reaction evidence="1">
        <text>ATP + protein L-histidine = ADP + protein N-phospho-L-histidine.</text>
        <dbReference type="EC" id="2.7.13.3"/>
    </reaction>
</comment>
<dbReference type="InterPro" id="IPR001054">
    <property type="entry name" value="A/G_cyclase"/>
</dbReference>
<feature type="domain" description="Histidine kinase" evidence="9">
    <location>
        <begin position="303"/>
        <end position="521"/>
    </location>
</feature>
<evidence type="ECO:0000259" key="10">
    <source>
        <dbReference type="PROSITE" id="PS50110"/>
    </source>
</evidence>
<dbReference type="SMART" id="SM00086">
    <property type="entry name" value="PAC"/>
    <property type="match status" value="1"/>
</dbReference>
<feature type="domain" description="Response regulatory" evidence="10">
    <location>
        <begin position="558"/>
        <end position="675"/>
    </location>
</feature>
<evidence type="ECO:0000256" key="2">
    <source>
        <dbReference type="ARBA" id="ARBA00012438"/>
    </source>
</evidence>
<dbReference type="NCBIfam" id="TIGR00229">
    <property type="entry name" value="sensory_box"/>
    <property type="match status" value="1"/>
</dbReference>
<reference evidence="14 15" key="1">
    <citation type="submission" date="2021-08" db="EMBL/GenBank/DDBJ databases">
        <title>Draft genome sequence of Spirulina subsalsa with high tolerance to salinity and hype-accumulation of phycocyanin.</title>
        <authorList>
            <person name="Pei H."/>
            <person name="Jiang L."/>
        </authorList>
    </citation>
    <scope>NUCLEOTIDE SEQUENCE [LARGE SCALE GENOMIC DNA]</scope>
    <source>
        <strain evidence="14 15">FACHB-351</strain>
    </source>
</reference>
<dbReference type="SUPFAM" id="SSF55874">
    <property type="entry name" value="ATPase domain of HSP90 chaperone/DNA topoisomerase II/histidine kinase"/>
    <property type="match status" value="1"/>
</dbReference>
<dbReference type="Gene3D" id="3.30.70.1230">
    <property type="entry name" value="Nucleotide cyclase"/>
    <property type="match status" value="1"/>
</dbReference>
<dbReference type="CDD" id="cd00130">
    <property type="entry name" value="PAS"/>
    <property type="match status" value="1"/>
</dbReference>
<keyword evidence="15" id="KW-1185">Reference proteome</keyword>
<keyword evidence="5" id="KW-0418">Kinase</keyword>
<evidence type="ECO:0000313" key="14">
    <source>
        <dbReference type="EMBL" id="MCW6035771.1"/>
    </source>
</evidence>
<dbReference type="Pfam" id="PF00072">
    <property type="entry name" value="Response_reg"/>
    <property type="match status" value="2"/>
</dbReference>
<dbReference type="InterPro" id="IPR013656">
    <property type="entry name" value="PAS_4"/>
</dbReference>
<dbReference type="EC" id="2.7.13.3" evidence="2"/>
<dbReference type="InterPro" id="IPR005467">
    <property type="entry name" value="His_kinase_dom"/>
</dbReference>
<dbReference type="SMART" id="SM00387">
    <property type="entry name" value="HATPase_c"/>
    <property type="match status" value="1"/>
</dbReference>
<evidence type="ECO:0000259" key="13">
    <source>
        <dbReference type="PROSITE" id="PS50125"/>
    </source>
</evidence>
<evidence type="ECO:0000259" key="12">
    <source>
        <dbReference type="PROSITE" id="PS50113"/>
    </source>
</evidence>
<dbReference type="PANTHER" id="PTHR43047:SF72">
    <property type="entry name" value="OSMOSENSING HISTIDINE PROTEIN KINASE SLN1"/>
    <property type="match status" value="1"/>
</dbReference>
<dbReference type="PANTHER" id="PTHR43047">
    <property type="entry name" value="TWO-COMPONENT HISTIDINE PROTEIN KINASE"/>
    <property type="match status" value="1"/>
</dbReference>
<dbReference type="PROSITE" id="PS50110">
    <property type="entry name" value="RESPONSE_REGULATORY"/>
    <property type="match status" value="2"/>
</dbReference>
<evidence type="ECO:0000256" key="1">
    <source>
        <dbReference type="ARBA" id="ARBA00000085"/>
    </source>
</evidence>
<dbReference type="PROSITE" id="PS50125">
    <property type="entry name" value="GUANYLATE_CYCLASE_2"/>
    <property type="match status" value="1"/>
</dbReference>
<dbReference type="SMART" id="SM00091">
    <property type="entry name" value="PAS"/>
    <property type="match status" value="1"/>
</dbReference>
<sequence length="976" mass="109681">MPAKILVVDDEPDLEALLCQKFRRKIRRKELVLIFAQNGVEALARLEAESDVDMVLTDINMPQMDGLTLLTHINERYPLIKTVILSAYGDMESIRTAMNRGAFDFLTKPLNFEDLEITTNKTLQAVAQIKKAAEQERLAQQAQALQESERRLTQFLEAVPVGVFVVDARGQPYYANANALSLLGKDLPGVFGLRDSSDYEVYLAGGEQRYPKERQPMIRALGGESSTVDDMVLRIADRWIPLEVSATPIYDEQGDIIYAIAAFKDITQRKEAETERIRFTQELEAKNADLERLDRLKDEFLANTSHELRTPLNGMIGIAESMLAGAAGPLSEQQQVNLSMVVSSGQRLADLVTDVLDLSKLKNNDIELERKPIDFRQITEVVLTLCKPLVGDKAIELYNDIDPDLPLVDGDEKRLQQIMYNLIGNGIKFTEQGSVRVSASLQDDWLEIRVKDTGMGIPPAKLEVIFHYFEQADASISREFGGAGLGLSITKQLVELHGGKIEVRSQQTQGSEFIFTLPVSQQPWCDTPPIQPITIPRSQAPIPTQRLISPIIISENFKILVVDDDPINLQVIINHLSLESYQIIPVRSGPEALTLLTEGLKPDLMLLDVMMPKMSGYEVCRRIRETIPMNELPIVMLTANTQVSELVACLNVGANDYLTKPLSKNELLARLKTHLELAKINSAYSRFVPREFLRFLGKDSIVGVGLGESVQKELTILFSDIRSFTQLSEQMTPDDNFKFINAYLSRMEPAILENHGFIDKYIGDSIMALFGRSPDDAIRAAISMLEILNTYNLTRQRPGRPPLRIGVGINTGSAMLGTVGGINRMETTVISDAVNIAARLEYFTKICGTSVLISDQTFFGLESPENYHYRFLGKVQVKGKNQLISVFEIFDADEAGLREHKNRTKTDFEEAVMYYYGKNLKVAYKIFKQIQEDNYPDHVIDLYVQSCEHWLQNEGQLMPEVITPFLSSNWDMGKLQ</sequence>
<dbReference type="InterPro" id="IPR000700">
    <property type="entry name" value="PAS-assoc_C"/>
</dbReference>
<dbReference type="PROSITE" id="PS50113">
    <property type="entry name" value="PAC"/>
    <property type="match status" value="1"/>
</dbReference>
<dbReference type="Gene3D" id="3.30.450.20">
    <property type="entry name" value="PAS domain"/>
    <property type="match status" value="1"/>
</dbReference>
<feature type="domain" description="Response regulatory" evidence="10">
    <location>
        <begin position="4"/>
        <end position="123"/>
    </location>
</feature>
<name>A0ABT3L2P3_9CYAN</name>
<feature type="coiled-coil region" evidence="8">
    <location>
        <begin position="131"/>
        <end position="158"/>
    </location>
</feature>
<dbReference type="SUPFAM" id="SSF55073">
    <property type="entry name" value="Nucleotide cyclase"/>
    <property type="match status" value="1"/>
</dbReference>
<evidence type="ECO:0000256" key="4">
    <source>
        <dbReference type="ARBA" id="ARBA00022679"/>
    </source>
</evidence>
<dbReference type="CDD" id="cd00082">
    <property type="entry name" value="HisKA"/>
    <property type="match status" value="1"/>
</dbReference>
<dbReference type="InterPro" id="IPR029787">
    <property type="entry name" value="Nucleotide_cyclase"/>
</dbReference>
<dbReference type="CDD" id="cd07302">
    <property type="entry name" value="CHD"/>
    <property type="match status" value="1"/>
</dbReference>
<dbReference type="CDD" id="cd17574">
    <property type="entry name" value="REC_OmpR"/>
    <property type="match status" value="1"/>
</dbReference>
<accession>A0ABT3L2P3</accession>
<dbReference type="InterPro" id="IPR000014">
    <property type="entry name" value="PAS"/>
</dbReference>
<dbReference type="InterPro" id="IPR036890">
    <property type="entry name" value="HATPase_C_sf"/>
</dbReference>
<feature type="modified residue" description="4-aspartylphosphate" evidence="7">
    <location>
        <position position="58"/>
    </location>
</feature>
<dbReference type="Gene3D" id="3.40.50.2300">
    <property type="match status" value="2"/>
</dbReference>
<dbReference type="PRINTS" id="PR00344">
    <property type="entry name" value="BCTRLSENSOR"/>
</dbReference>
<gene>
    <name evidence="14" type="ORF">K4A83_05715</name>
</gene>
<keyword evidence="4" id="KW-0808">Transferase</keyword>
<keyword evidence="8" id="KW-0175">Coiled coil</keyword>
<dbReference type="PROSITE" id="PS50112">
    <property type="entry name" value="PAS"/>
    <property type="match status" value="1"/>
</dbReference>
<evidence type="ECO:0000256" key="3">
    <source>
        <dbReference type="ARBA" id="ARBA00022553"/>
    </source>
</evidence>
<dbReference type="Pfam" id="PF00211">
    <property type="entry name" value="Guanylate_cyc"/>
    <property type="match status" value="1"/>
</dbReference>
<keyword evidence="3 7" id="KW-0597">Phosphoprotein</keyword>
<organism evidence="14 15">
    <name type="scientific">Spirulina subsalsa FACHB-351</name>
    <dbReference type="NCBI Taxonomy" id="234711"/>
    <lineage>
        <taxon>Bacteria</taxon>
        <taxon>Bacillati</taxon>
        <taxon>Cyanobacteriota</taxon>
        <taxon>Cyanophyceae</taxon>
        <taxon>Spirulinales</taxon>
        <taxon>Spirulinaceae</taxon>
        <taxon>Spirulina</taxon>
    </lineage>
</organism>
<feature type="domain" description="PAS" evidence="11">
    <location>
        <begin position="148"/>
        <end position="184"/>
    </location>
</feature>
<dbReference type="EMBL" id="JAIHOM010000020">
    <property type="protein sequence ID" value="MCW6035771.1"/>
    <property type="molecule type" value="Genomic_DNA"/>
</dbReference>
<dbReference type="InterPro" id="IPR003594">
    <property type="entry name" value="HATPase_dom"/>
</dbReference>
<evidence type="ECO:0000256" key="8">
    <source>
        <dbReference type="SAM" id="Coils"/>
    </source>
</evidence>
<dbReference type="SUPFAM" id="SSF47384">
    <property type="entry name" value="Homodimeric domain of signal transducing histidine kinase"/>
    <property type="match status" value="1"/>
</dbReference>
<dbReference type="Pfam" id="PF00512">
    <property type="entry name" value="HisKA"/>
    <property type="match status" value="1"/>
</dbReference>
<dbReference type="SUPFAM" id="SSF55785">
    <property type="entry name" value="PYP-like sensor domain (PAS domain)"/>
    <property type="match status" value="1"/>
</dbReference>
<dbReference type="Pfam" id="PF02518">
    <property type="entry name" value="HATPase_c"/>
    <property type="match status" value="1"/>
</dbReference>
<dbReference type="InterPro" id="IPR003661">
    <property type="entry name" value="HisK_dim/P_dom"/>
</dbReference>
<dbReference type="InterPro" id="IPR036097">
    <property type="entry name" value="HisK_dim/P_sf"/>
</dbReference>
<dbReference type="InterPro" id="IPR004358">
    <property type="entry name" value="Sig_transdc_His_kin-like_C"/>
</dbReference>
<keyword evidence="6" id="KW-0902">Two-component regulatory system</keyword>
<evidence type="ECO:0000256" key="7">
    <source>
        <dbReference type="PROSITE-ProRule" id="PRU00169"/>
    </source>
</evidence>
<feature type="coiled-coil region" evidence="8">
    <location>
        <begin position="269"/>
        <end position="303"/>
    </location>
</feature>
<feature type="domain" description="PAC" evidence="12">
    <location>
        <begin position="226"/>
        <end position="278"/>
    </location>
</feature>
<feature type="modified residue" description="4-aspartylphosphate" evidence="7">
    <location>
        <position position="608"/>
    </location>
</feature>
<dbReference type="Gene3D" id="1.10.287.130">
    <property type="match status" value="1"/>
</dbReference>
<dbReference type="Pfam" id="PF08448">
    <property type="entry name" value="PAS_4"/>
    <property type="match status" value="1"/>
</dbReference>
<evidence type="ECO:0000259" key="11">
    <source>
        <dbReference type="PROSITE" id="PS50112"/>
    </source>
</evidence>
<dbReference type="SMART" id="SM00388">
    <property type="entry name" value="HisKA"/>
    <property type="match status" value="1"/>
</dbReference>